<name>A0AAU6PGT3_9GAMM</name>
<evidence type="ECO:0008006" key="2">
    <source>
        <dbReference type="Google" id="ProtNLM"/>
    </source>
</evidence>
<organism evidence="1">
    <name type="scientific">Catillopecten margaritatus gill symbiont</name>
    <dbReference type="NCBI Taxonomy" id="3083288"/>
    <lineage>
        <taxon>Bacteria</taxon>
        <taxon>Pseudomonadati</taxon>
        <taxon>Pseudomonadota</taxon>
        <taxon>Gammaproteobacteria</taxon>
        <taxon>sulfur-oxidizing symbionts</taxon>
    </lineage>
</organism>
<sequence>MKKILYKLLGLIIILAAAIVFFADSIGKNYAQEYAKNLLKTPVTISQFNSNLLNKNLNIDFIKVQNPPNFKNKNALSLNHFSLKVGDIDNNLIVIDEIKLDGLEFILEQNSNKVNLTQLLNNLEKPSQNTKSTTSTSKSKTQEKRIKIKQLKVSNINLKIDTKWLKSTLKAPNISVRNFGGNSGVELSQIGKEVAKEILHNLKQALEKQGIEAGKKEIEANLRRKIEQKLGVESDKLKDKAKDLFKNLGF</sequence>
<dbReference type="AlphaFoldDB" id="A0AAU6PGT3"/>
<protein>
    <recommendedName>
        <fullName evidence="2">Phage-related tail protein</fullName>
    </recommendedName>
</protein>
<reference evidence="1" key="1">
    <citation type="submission" date="2023-10" db="EMBL/GenBank/DDBJ databases">
        <title>The first scallop-associated chemosynthetic bacterial symbiont.</title>
        <authorList>
            <person name="Lin Y.-T."/>
            <person name="Sun J."/>
            <person name="Ip J.C.-H."/>
            <person name="He X."/>
            <person name="Gao Z.-M."/>
            <person name="Perez M."/>
            <person name="Xu T."/>
            <person name="Qian P.-Y."/>
            <person name="Qiu J.-W."/>
        </authorList>
    </citation>
    <scope>NUCLEOTIDE SEQUENCE</scope>
    <source>
        <strain evidence="1">Gill1</strain>
    </source>
</reference>
<gene>
    <name evidence="1" type="ORF">Ctma_0923</name>
</gene>
<dbReference type="EMBL" id="CP138327">
    <property type="protein sequence ID" value="WXU00212.1"/>
    <property type="molecule type" value="Genomic_DNA"/>
</dbReference>
<proteinExistence type="predicted"/>
<evidence type="ECO:0000313" key="1">
    <source>
        <dbReference type="EMBL" id="WXU00212.1"/>
    </source>
</evidence>
<accession>A0AAU6PGT3</accession>